<keyword evidence="3" id="KW-1185">Reference proteome</keyword>
<name>A0A9P1H2K7_9PEZI</name>
<protein>
    <submittedName>
        <fullName evidence="2">Uncharacterized protein</fullName>
    </submittedName>
</protein>
<evidence type="ECO:0000313" key="3">
    <source>
        <dbReference type="Proteomes" id="UP000838763"/>
    </source>
</evidence>
<feature type="compositionally biased region" description="Acidic residues" evidence="1">
    <location>
        <begin position="203"/>
        <end position="223"/>
    </location>
</feature>
<comment type="caution">
    <text evidence="2">The sequence shown here is derived from an EMBL/GenBank/DDBJ whole genome shotgun (WGS) entry which is preliminary data.</text>
</comment>
<feature type="region of interest" description="Disordered" evidence="1">
    <location>
        <begin position="201"/>
        <end position="223"/>
    </location>
</feature>
<evidence type="ECO:0000256" key="1">
    <source>
        <dbReference type="SAM" id="MobiDB-lite"/>
    </source>
</evidence>
<reference evidence="2" key="1">
    <citation type="submission" date="2022-11" db="EMBL/GenBank/DDBJ databases">
        <authorList>
            <person name="Scott C."/>
            <person name="Bruce N."/>
        </authorList>
    </citation>
    <scope>NUCLEOTIDE SEQUENCE</scope>
</reference>
<dbReference type="AlphaFoldDB" id="A0A9P1H2K7"/>
<dbReference type="EMBL" id="CALLCH030000010">
    <property type="protein sequence ID" value="CAI4214242.1"/>
    <property type="molecule type" value="Genomic_DNA"/>
</dbReference>
<accession>A0A9P1H2K7</accession>
<dbReference type="Proteomes" id="UP000838763">
    <property type="component" value="Unassembled WGS sequence"/>
</dbReference>
<organism evidence="2 3">
    <name type="scientific">Parascedosporium putredinis</name>
    <dbReference type="NCBI Taxonomy" id="1442378"/>
    <lineage>
        <taxon>Eukaryota</taxon>
        <taxon>Fungi</taxon>
        <taxon>Dikarya</taxon>
        <taxon>Ascomycota</taxon>
        <taxon>Pezizomycotina</taxon>
        <taxon>Sordariomycetes</taxon>
        <taxon>Hypocreomycetidae</taxon>
        <taxon>Microascales</taxon>
        <taxon>Microascaceae</taxon>
        <taxon>Parascedosporium</taxon>
    </lineage>
</organism>
<gene>
    <name evidence="2" type="ORF">PPNO1_LOCUS3973</name>
</gene>
<sequence length="223" mass="24983">MRSGRKIDEEDPSILDPIFRSVDFSDTRGVAMMEPADGEMDAAIFDSWLHNLHGTSLDEAAANATDETEDLERPLRREIIQFWKLVHSDVLEFLNGATGYCGKRVRQEYLRVPFTGAEGAAAAAPRSHDFGTNVLVIPAFVAEGAAIRITRDAVREKGTEAEVGVFDLEENPFDIFYLRRGFQYNFYVKGQGRMGRLRGIVREDDEGDDDLNKDDGDDGENED</sequence>
<evidence type="ECO:0000313" key="2">
    <source>
        <dbReference type="EMBL" id="CAI4214242.1"/>
    </source>
</evidence>
<proteinExistence type="predicted"/>